<evidence type="ECO:0000313" key="3">
    <source>
        <dbReference type="Proteomes" id="UP000199300"/>
    </source>
</evidence>
<dbReference type="GO" id="GO:0016853">
    <property type="term" value="F:isomerase activity"/>
    <property type="evidence" value="ECO:0007669"/>
    <property type="project" value="UniProtKB-KW"/>
</dbReference>
<accession>A0A1H8H7D8</accession>
<organism evidence="2 3">
    <name type="scientific">Amphibacillus marinus</name>
    <dbReference type="NCBI Taxonomy" id="872970"/>
    <lineage>
        <taxon>Bacteria</taxon>
        <taxon>Bacillati</taxon>
        <taxon>Bacillota</taxon>
        <taxon>Bacilli</taxon>
        <taxon>Bacillales</taxon>
        <taxon>Bacillaceae</taxon>
        <taxon>Amphibacillus</taxon>
    </lineage>
</organism>
<dbReference type="Proteomes" id="UP000199300">
    <property type="component" value="Unassembled WGS sequence"/>
</dbReference>
<keyword evidence="2" id="KW-0413">Isomerase</keyword>
<dbReference type="PANTHER" id="PTHR12110:SF21">
    <property type="entry name" value="XYLOSE ISOMERASE-LIKE TIM BARREL DOMAIN-CONTAINING PROTEIN"/>
    <property type="match status" value="1"/>
</dbReference>
<dbReference type="PANTHER" id="PTHR12110">
    <property type="entry name" value="HYDROXYPYRUVATE ISOMERASE"/>
    <property type="match status" value="1"/>
</dbReference>
<dbReference type="InterPro" id="IPR050312">
    <property type="entry name" value="IolE/XylAMocC-like"/>
</dbReference>
<dbReference type="SUPFAM" id="SSF51658">
    <property type="entry name" value="Xylose isomerase-like"/>
    <property type="match status" value="1"/>
</dbReference>
<dbReference type="EMBL" id="FODJ01000001">
    <property type="protein sequence ID" value="SEN51657.1"/>
    <property type="molecule type" value="Genomic_DNA"/>
</dbReference>
<dbReference type="Gene3D" id="3.20.20.150">
    <property type="entry name" value="Divalent-metal-dependent TIM barrel enzymes"/>
    <property type="match status" value="1"/>
</dbReference>
<evidence type="ECO:0000313" key="2">
    <source>
        <dbReference type="EMBL" id="SEN51657.1"/>
    </source>
</evidence>
<reference evidence="2 3" key="1">
    <citation type="submission" date="2016-10" db="EMBL/GenBank/DDBJ databases">
        <authorList>
            <person name="de Groot N.N."/>
        </authorList>
    </citation>
    <scope>NUCLEOTIDE SEQUENCE [LARGE SCALE GENOMIC DNA]</scope>
    <source>
        <strain evidence="2 3">CGMCC 1.10434</strain>
    </source>
</reference>
<evidence type="ECO:0000259" key="1">
    <source>
        <dbReference type="Pfam" id="PF01261"/>
    </source>
</evidence>
<sequence length="278" mass="31538">MNIGIRAHDIENKDLLDLTKKLAAKDIHAIQFALKKSIKEWPINTESLNTGLARTVATHCRDHHIDIAVLGCYINMIHPNLVERQDALDYFKAHIRFARDFDCSIVASETGSVLEEIIYTEANFTEEAFELVVASVQELVNEAERFGVIVGIEGGINHPIYSPQMMQRLIERVPSHNLQVIFDPVNYLTLANYEQQTEVIDEAFELFGDRIVIVHAKDFIVADNQLKVVPVGHGRLDYPHLISKLHPNKPCLPILLEETQEPHISASIDYLKNCLKEN</sequence>
<dbReference type="InterPro" id="IPR013022">
    <property type="entry name" value="Xyl_isomerase-like_TIM-brl"/>
</dbReference>
<dbReference type="InterPro" id="IPR036237">
    <property type="entry name" value="Xyl_isomerase-like_sf"/>
</dbReference>
<dbReference type="AlphaFoldDB" id="A0A1H8H7D8"/>
<dbReference type="STRING" id="872970.SAMN04488134_101264"/>
<protein>
    <submittedName>
        <fullName evidence="2">Sugar phosphate isomerase/epimerase</fullName>
    </submittedName>
</protein>
<proteinExistence type="predicted"/>
<name>A0A1H8H7D8_9BACI</name>
<feature type="domain" description="Xylose isomerase-like TIM barrel" evidence="1">
    <location>
        <begin position="51"/>
        <end position="274"/>
    </location>
</feature>
<dbReference type="Pfam" id="PF01261">
    <property type="entry name" value="AP_endonuc_2"/>
    <property type="match status" value="1"/>
</dbReference>
<keyword evidence="3" id="KW-1185">Reference proteome</keyword>
<gene>
    <name evidence="2" type="ORF">SAMN04488134_101264</name>
</gene>